<dbReference type="EMBL" id="JANAKD010000261">
    <property type="protein sequence ID" value="KAJ3495627.1"/>
    <property type="molecule type" value="Genomic_DNA"/>
</dbReference>
<comment type="caution">
    <text evidence="1">The sequence shown here is derived from an EMBL/GenBank/DDBJ whole genome shotgun (WGS) entry which is preliminary data.</text>
</comment>
<protein>
    <submittedName>
        <fullName evidence="1">Uncharacterized protein</fullName>
    </submittedName>
</protein>
<proteinExistence type="predicted"/>
<reference evidence="1" key="1">
    <citation type="submission" date="2022-07" db="EMBL/GenBank/DDBJ databases">
        <title>Genome Sequence of Lecanicillium saksenae.</title>
        <authorList>
            <person name="Buettner E."/>
        </authorList>
    </citation>
    <scope>NUCLEOTIDE SEQUENCE</scope>
    <source>
        <strain evidence="1">VT-O1</strain>
    </source>
</reference>
<organism evidence="1 2">
    <name type="scientific">Lecanicillium saksenae</name>
    <dbReference type="NCBI Taxonomy" id="468837"/>
    <lineage>
        <taxon>Eukaryota</taxon>
        <taxon>Fungi</taxon>
        <taxon>Dikarya</taxon>
        <taxon>Ascomycota</taxon>
        <taxon>Pezizomycotina</taxon>
        <taxon>Sordariomycetes</taxon>
        <taxon>Hypocreomycetidae</taxon>
        <taxon>Hypocreales</taxon>
        <taxon>Cordycipitaceae</taxon>
        <taxon>Lecanicillium</taxon>
    </lineage>
</organism>
<accession>A0ACC1QYP5</accession>
<keyword evidence="2" id="KW-1185">Reference proteome</keyword>
<gene>
    <name evidence="1" type="ORF">NLG97_g3255</name>
</gene>
<evidence type="ECO:0000313" key="2">
    <source>
        <dbReference type="Proteomes" id="UP001148737"/>
    </source>
</evidence>
<evidence type="ECO:0000313" key="1">
    <source>
        <dbReference type="EMBL" id="KAJ3495627.1"/>
    </source>
</evidence>
<sequence length="358" mass="40320">MARTKQTTRRSTGGKAPRKALASVSCSWDYSPSYYNYGKRLPNRRSPSIDSTASEEYTSSTKGTFYKESGPSTAPAPPVSLPIISGSTDSAAQRAVLSSPDLLLIILSQLPHSSLLKTQSVNKIWASLFDHVEIQAALFQKPRPRGAAAYVEPYSDILKNRFEVFWPAPGKDRARFGLDSKTQRFHPEGWRGIPTTPPPPGRDRHHGLTERRYEKVCPHRNKWGQILVSQPAVKSFELVREIDGNEATLESRSIIPRPNGLRMGFLLDAVRHWNELEIRDVSLLWGRKTGDLIEPSDFYLCGSGFKTDDDKPCVTMWVHSLNYDDEDELRHQVIESEGEKVSYSMSESKLVRDDGWGE</sequence>
<dbReference type="Proteomes" id="UP001148737">
    <property type="component" value="Unassembled WGS sequence"/>
</dbReference>
<name>A0ACC1QYP5_9HYPO</name>